<keyword evidence="3" id="KW-1185">Reference proteome</keyword>
<feature type="region of interest" description="Disordered" evidence="1">
    <location>
        <begin position="266"/>
        <end position="301"/>
    </location>
</feature>
<dbReference type="Proteomes" id="UP000267821">
    <property type="component" value="Unassembled WGS sequence"/>
</dbReference>
<accession>A0A3N4LVK0</accession>
<name>A0A3N4LVK0_9PEZI</name>
<evidence type="ECO:0000313" key="3">
    <source>
        <dbReference type="Proteomes" id="UP000267821"/>
    </source>
</evidence>
<dbReference type="AlphaFoldDB" id="A0A3N4LVK0"/>
<reference evidence="2 3" key="1">
    <citation type="journal article" date="2018" name="Nat. Ecol. Evol.">
        <title>Pezizomycetes genomes reveal the molecular basis of ectomycorrhizal truffle lifestyle.</title>
        <authorList>
            <person name="Murat C."/>
            <person name="Payen T."/>
            <person name="Noel B."/>
            <person name="Kuo A."/>
            <person name="Morin E."/>
            <person name="Chen J."/>
            <person name="Kohler A."/>
            <person name="Krizsan K."/>
            <person name="Balestrini R."/>
            <person name="Da Silva C."/>
            <person name="Montanini B."/>
            <person name="Hainaut M."/>
            <person name="Levati E."/>
            <person name="Barry K.W."/>
            <person name="Belfiori B."/>
            <person name="Cichocki N."/>
            <person name="Clum A."/>
            <person name="Dockter R.B."/>
            <person name="Fauchery L."/>
            <person name="Guy J."/>
            <person name="Iotti M."/>
            <person name="Le Tacon F."/>
            <person name="Lindquist E.A."/>
            <person name="Lipzen A."/>
            <person name="Malagnac F."/>
            <person name="Mello A."/>
            <person name="Molinier V."/>
            <person name="Miyauchi S."/>
            <person name="Poulain J."/>
            <person name="Riccioni C."/>
            <person name="Rubini A."/>
            <person name="Sitrit Y."/>
            <person name="Splivallo R."/>
            <person name="Traeger S."/>
            <person name="Wang M."/>
            <person name="Zifcakova L."/>
            <person name="Wipf D."/>
            <person name="Zambonelli A."/>
            <person name="Paolocci F."/>
            <person name="Nowrousian M."/>
            <person name="Ottonello S."/>
            <person name="Baldrian P."/>
            <person name="Spatafora J.W."/>
            <person name="Henrissat B."/>
            <person name="Nagy L.G."/>
            <person name="Aury J.M."/>
            <person name="Wincker P."/>
            <person name="Grigoriev I.V."/>
            <person name="Bonfante P."/>
            <person name="Martin F.M."/>
        </authorList>
    </citation>
    <scope>NUCLEOTIDE SEQUENCE [LARGE SCALE GENOMIC DNA]</scope>
    <source>
        <strain evidence="2 3">ATCC MYA-4762</strain>
    </source>
</reference>
<protein>
    <submittedName>
        <fullName evidence="2">Uncharacterized protein</fullName>
    </submittedName>
</protein>
<dbReference type="OrthoDB" id="10461604at2759"/>
<dbReference type="EMBL" id="ML121540">
    <property type="protein sequence ID" value="RPB24671.1"/>
    <property type="molecule type" value="Genomic_DNA"/>
</dbReference>
<organism evidence="2 3">
    <name type="scientific">Terfezia boudieri ATCC MYA-4762</name>
    <dbReference type="NCBI Taxonomy" id="1051890"/>
    <lineage>
        <taxon>Eukaryota</taxon>
        <taxon>Fungi</taxon>
        <taxon>Dikarya</taxon>
        <taxon>Ascomycota</taxon>
        <taxon>Pezizomycotina</taxon>
        <taxon>Pezizomycetes</taxon>
        <taxon>Pezizales</taxon>
        <taxon>Pezizaceae</taxon>
        <taxon>Terfezia</taxon>
    </lineage>
</organism>
<proteinExistence type="predicted"/>
<evidence type="ECO:0000256" key="1">
    <source>
        <dbReference type="SAM" id="MobiDB-lite"/>
    </source>
</evidence>
<evidence type="ECO:0000313" key="2">
    <source>
        <dbReference type="EMBL" id="RPB24671.1"/>
    </source>
</evidence>
<sequence>MPTHTPIDAAAETKTFQDRLLAYLAKDLLDDDVRQAGFYSTLDLENDGFYYWKSSKWARERTDDHLVKYGPLTKESIAALITNQGAWLTPELLTSLENGEIRMWLHLSGMPEEPGKLGLHWVTQTKEDVLNHREPTIEKEDQDLRLTLTTYLNNNNILTPCNKDYPTTQFGNLDGYYLNTVVEREGSQKRRRFYLRGVQDLIYQFPFGTKDLMRALEAGEAKVDIVLEDEATEAKTEEPRISPCYKGPMTGKHVAWKIQWPVTAAEGPKPSADANAGATGWAVKGSKNMKRQRKDKQLPRC</sequence>
<dbReference type="InParanoid" id="A0A3N4LVK0"/>
<gene>
    <name evidence="2" type="ORF">L211DRAFT_867590</name>
</gene>